<dbReference type="InterPro" id="IPR000863">
    <property type="entry name" value="Sulfotransferase_dom"/>
</dbReference>
<name>A0A7L1Y138_9AVES</name>
<dbReference type="Gene3D" id="3.40.50.300">
    <property type="entry name" value="P-loop containing nucleotide triphosphate hydrolases"/>
    <property type="match status" value="1"/>
</dbReference>
<evidence type="ECO:0000256" key="3">
    <source>
        <dbReference type="RuleBase" id="RU361155"/>
    </source>
</evidence>
<proteinExistence type="inferred from homology"/>
<dbReference type="EC" id="2.8.2.-" evidence="3"/>
<comment type="caution">
    <text evidence="5">The sequence shown here is derived from an EMBL/GenBank/DDBJ whole genome shotgun (WGS) entry which is preliminary data.</text>
</comment>
<dbReference type="InterPro" id="IPR027417">
    <property type="entry name" value="P-loop_NTPase"/>
</dbReference>
<dbReference type="EMBL" id="VXBW01012564">
    <property type="protein sequence ID" value="NXP16163.1"/>
    <property type="molecule type" value="Genomic_DNA"/>
</dbReference>
<feature type="non-terminal residue" evidence="5">
    <location>
        <position position="71"/>
    </location>
</feature>
<keyword evidence="6" id="KW-1185">Reference proteome</keyword>
<accession>A0A7L1Y138</accession>
<dbReference type="SUPFAM" id="SSF52540">
    <property type="entry name" value="P-loop containing nucleoside triphosphate hydrolases"/>
    <property type="match status" value="1"/>
</dbReference>
<evidence type="ECO:0000256" key="1">
    <source>
        <dbReference type="ARBA" id="ARBA00005771"/>
    </source>
</evidence>
<dbReference type="PANTHER" id="PTHR11783">
    <property type="entry name" value="SULFOTRANSFERASE SULT"/>
    <property type="match status" value="1"/>
</dbReference>
<protein>
    <recommendedName>
        <fullName evidence="3">Sulfotransferase</fullName>
        <ecNumber evidence="3">2.8.2.-</ecNumber>
    </recommendedName>
</protein>
<dbReference type="AlphaFoldDB" id="A0A7L1Y138"/>
<evidence type="ECO:0000259" key="4">
    <source>
        <dbReference type="Pfam" id="PF00685"/>
    </source>
</evidence>
<keyword evidence="2 3" id="KW-0808">Transferase</keyword>
<feature type="non-terminal residue" evidence="5">
    <location>
        <position position="1"/>
    </location>
</feature>
<reference evidence="5 6" key="1">
    <citation type="submission" date="2019-09" db="EMBL/GenBank/DDBJ databases">
        <title>Bird 10,000 Genomes (B10K) Project - Family phase.</title>
        <authorList>
            <person name="Zhang G."/>
        </authorList>
    </citation>
    <scope>NUCLEOTIDE SEQUENCE [LARGE SCALE GENOMIC DNA]</scope>
    <source>
        <strain evidence="5">B10K-DU-002-47</strain>
        <tissue evidence="5">Muscle</tissue>
    </source>
</reference>
<dbReference type="Proteomes" id="UP000565698">
    <property type="component" value="Unassembled WGS sequence"/>
</dbReference>
<evidence type="ECO:0000313" key="6">
    <source>
        <dbReference type="Proteomes" id="UP000565698"/>
    </source>
</evidence>
<comment type="similarity">
    <text evidence="1 3">Belongs to the sulfotransferase 1 family.</text>
</comment>
<evidence type="ECO:0000313" key="5">
    <source>
        <dbReference type="EMBL" id="NXP16163.1"/>
    </source>
</evidence>
<dbReference type="Pfam" id="PF00685">
    <property type="entry name" value="Sulfotransfer_1"/>
    <property type="match status" value="1"/>
</dbReference>
<sequence>KVAQFLGQKLPEAALDAITQHTTFDAMRDNPATNYTTVPSSLLDHSISPFMRKGTAGDWKNHFTVAQSERF</sequence>
<dbReference type="GO" id="GO:0008146">
    <property type="term" value="F:sulfotransferase activity"/>
    <property type="evidence" value="ECO:0007669"/>
    <property type="project" value="InterPro"/>
</dbReference>
<gene>
    <name evidence="5" type="primary">Sult1b1_2</name>
    <name evidence="5" type="ORF">THIORB_R15413</name>
</gene>
<feature type="domain" description="Sulfotransferase" evidence="4">
    <location>
        <begin position="1"/>
        <end position="71"/>
    </location>
</feature>
<evidence type="ECO:0000256" key="2">
    <source>
        <dbReference type="ARBA" id="ARBA00022679"/>
    </source>
</evidence>
<organism evidence="5 6">
    <name type="scientific">Thinocorus orbignyianus</name>
    <dbReference type="NCBI Taxonomy" id="161742"/>
    <lineage>
        <taxon>Eukaryota</taxon>
        <taxon>Metazoa</taxon>
        <taxon>Chordata</taxon>
        <taxon>Craniata</taxon>
        <taxon>Vertebrata</taxon>
        <taxon>Euteleostomi</taxon>
        <taxon>Archelosauria</taxon>
        <taxon>Archosauria</taxon>
        <taxon>Dinosauria</taxon>
        <taxon>Saurischia</taxon>
        <taxon>Theropoda</taxon>
        <taxon>Coelurosauria</taxon>
        <taxon>Aves</taxon>
        <taxon>Neognathae</taxon>
        <taxon>Neoaves</taxon>
        <taxon>Aequornithes</taxon>
        <taxon>Ciconiiformes</taxon>
        <taxon>Thinocoridae</taxon>
        <taxon>Thinocorus</taxon>
    </lineage>
</organism>
<dbReference type="OrthoDB" id="205623at2759"/>